<dbReference type="InterPro" id="IPR000601">
    <property type="entry name" value="PKD_dom"/>
</dbReference>
<dbReference type="CDD" id="cd00146">
    <property type="entry name" value="PKD"/>
    <property type="match status" value="1"/>
</dbReference>
<evidence type="ECO:0000313" key="3">
    <source>
        <dbReference type="EMBL" id="TYA78468.1"/>
    </source>
</evidence>
<feature type="domain" description="PKD" evidence="2">
    <location>
        <begin position="35"/>
        <end position="134"/>
    </location>
</feature>
<dbReference type="InterPro" id="IPR035986">
    <property type="entry name" value="PKD_dom_sf"/>
</dbReference>
<dbReference type="InterPro" id="IPR022409">
    <property type="entry name" value="PKD/Chitinase_dom"/>
</dbReference>
<dbReference type="EMBL" id="VSDQ01000577">
    <property type="protein sequence ID" value="TYA78468.1"/>
    <property type="molecule type" value="Genomic_DNA"/>
</dbReference>
<reference evidence="3 4" key="1">
    <citation type="submission" date="2019-08" db="EMBL/GenBank/DDBJ databases">
        <title>Seonamhaeicola sediminis sp. nov., isolated from marine sediment.</title>
        <authorList>
            <person name="Cao W.R."/>
        </authorList>
    </citation>
    <scope>NUCLEOTIDE SEQUENCE [LARGE SCALE GENOMIC DNA]</scope>
    <source>
        <strain evidence="3 4">B011</strain>
    </source>
</reference>
<gene>
    <name evidence="3" type="ORF">FUA24_08915</name>
</gene>
<dbReference type="AlphaFoldDB" id="A0A5D0I515"/>
<organism evidence="3 4">
    <name type="scientific">Seonamhaeicola marinus</name>
    <dbReference type="NCBI Taxonomy" id="1912246"/>
    <lineage>
        <taxon>Bacteria</taxon>
        <taxon>Pseudomonadati</taxon>
        <taxon>Bacteroidota</taxon>
        <taxon>Flavobacteriia</taxon>
        <taxon>Flavobacteriales</taxon>
        <taxon>Flavobacteriaceae</taxon>
    </lineage>
</organism>
<accession>A0A5D0I515</accession>
<dbReference type="RefSeq" id="WP_148541495.1">
    <property type="nucleotide sequence ID" value="NZ_VSDQ01000577.1"/>
</dbReference>
<evidence type="ECO:0000259" key="2">
    <source>
        <dbReference type="PROSITE" id="PS50093"/>
    </source>
</evidence>
<proteinExistence type="predicted"/>
<keyword evidence="1" id="KW-0732">Signal</keyword>
<dbReference type="SUPFAM" id="SSF49299">
    <property type="entry name" value="PKD domain"/>
    <property type="match status" value="1"/>
</dbReference>
<keyword evidence="4" id="KW-1185">Reference proteome</keyword>
<dbReference type="Pfam" id="PF18911">
    <property type="entry name" value="PKD_4"/>
    <property type="match status" value="1"/>
</dbReference>
<name>A0A5D0I515_9FLAO</name>
<dbReference type="InterPro" id="IPR013783">
    <property type="entry name" value="Ig-like_fold"/>
</dbReference>
<dbReference type="Proteomes" id="UP000323930">
    <property type="component" value="Unassembled WGS sequence"/>
</dbReference>
<dbReference type="InterPro" id="IPR026444">
    <property type="entry name" value="Secre_tail"/>
</dbReference>
<evidence type="ECO:0000313" key="4">
    <source>
        <dbReference type="Proteomes" id="UP000323930"/>
    </source>
</evidence>
<dbReference type="Gene3D" id="2.60.40.10">
    <property type="entry name" value="Immunoglobulins"/>
    <property type="match status" value="1"/>
</dbReference>
<dbReference type="OrthoDB" id="1154670at2"/>
<protein>
    <submittedName>
        <fullName evidence="3">T9SS type A sorting domain-containing protein</fullName>
    </submittedName>
</protein>
<comment type="caution">
    <text evidence="3">The sequence shown here is derived from an EMBL/GenBank/DDBJ whole genome shotgun (WGS) entry which is preliminary data.</text>
</comment>
<dbReference type="SMART" id="SM00089">
    <property type="entry name" value="PKD"/>
    <property type="match status" value="1"/>
</dbReference>
<dbReference type="NCBIfam" id="TIGR04183">
    <property type="entry name" value="Por_Secre_tail"/>
    <property type="match status" value="1"/>
</dbReference>
<sequence length="604" mass="66847">MTLNLLSKSTSIRSIAFYFLMTYSLIHPIVLNASPQAQLNVSRTSGPAPLAVYFDATGTTDTDNSISSFRQLGYSFCFGDNTNENWSLNGLSKNYENGGPLASHVFTQPGVYEVSLRVTNSTGQYSDTSVTITVLDANTVFDNTNTVVISTGNDFSGAPINAQQIANITSWPNWEHNTRYLLKEGDDFSSLGNIWITDISNFHLGSFGNSTKPIVSSIYISMDEDNAATPPQNGVIQGLAAHSISQRLMFTNLLIYQNDVIGDGSSITFGAANTWYAINQRGNSQPEDWKQSGPIFIVENHVNMQGDPTGPLNAIAGLGQHIAVLGNRSELAKEHTLRIFGTYKAVIGHNILTGPATDETRHDFKLMSNGINDWPSDHSIFEPGTTTEVLPNTQYVRIHNNTFGRPDAPHSWHLQVAPQDDGRSGTIEGLRDIIIENNTFIDGTIDDGVERGIHTLGHNIIERNNNFPTVWTTPIRYESYPSTYTTYSSLYTSFWHGPYYLDDVTPVTNSSICSTALNLNQPDNRDSIKVFPIPVKSGYLNLELPYKPQKGSLKIVNLMGKTIYSETIHDKTALINLNSYQKSLYILIIETQNETFTKRILLTD</sequence>
<dbReference type="Pfam" id="PF18962">
    <property type="entry name" value="Por_Secre_tail"/>
    <property type="match status" value="1"/>
</dbReference>
<dbReference type="PROSITE" id="PS50093">
    <property type="entry name" value="PKD"/>
    <property type="match status" value="1"/>
</dbReference>
<evidence type="ECO:0000256" key="1">
    <source>
        <dbReference type="ARBA" id="ARBA00022729"/>
    </source>
</evidence>